<dbReference type="EMBL" id="CAUYUJ010016092">
    <property type="protein sequence ID" value="CAK0861757.1"/>
    <property type="molecule type" value="Genomic_DNA"/>
</dbReference>
<evidence type="ECO:0000313" key="1">
    <source>
        <dbReference type="EMBL" id="CAK0861757.1"/>
    </source>
</evidence>
<comment type="caution">
    <text evidence="1">The sequence shown here is derived from an EMBL/GenBank/DDBJ whole genome shotgun (WGS) entry which is preliminary data.</text>
</comment>
<dbReference type="Gene3D" id="3.40.50.1240">
    <property type="entry name" value="Phosphoglycerate mutase-like"/>
    <property type="match status" value="1"/>
</dbReference>
<protein>
    <recommendedName>
        <fullName evidence="3">Phosphoglycerate mutase (2,3-diphosphoglycerate-dependent)</fullName>
    </recommendedName>
</protein>
<sequence length="115" mass="12481">MAGAGPKSVVLIRHGQSAAQLYSRSQRWDHTLTELRDPYLSEEGAAQAADLGRWRRGTLVFFVGGHGPWAVFSLRSARGGAAPGPAPCQLDAPRPYPSVRHHLARGVDLEAPLRF</sequence>
<dbReference type="Proteomes" id="UP001189429">
    <property type="component" value="Unassembled WGS sequence"/>
</dbReference>
<evidence type="ECO:0000313" key="2">
    <source>
        <dbReference type="Proteomes" id="UP001189429"/>
    </source>
</evidence>
<name>A0ABN9UPS2_9DINO</name>
<dbReference type="InterPro" id="IPR029033">
    <property type="entry name" value="His_PPase_superfam"/>
</dbReference>
<dbReference type="SUPFAM" id="SSF53254">
    <property type="entry name" value="Phosphoglycerate mutase-like"/>
    <property type="match status" value="1"/>
</dbReference>
<reference evidence="1" key="1">
    <citation type="submission" date="2023-10" db="EMBL/GenBank/DDBJ databases">
        <authorList>
            <person name="Chen Y."/>
            <person name="Shah S."/>
            <person name="Dougan E. K."/>
            <person name="Thang M."/>
            <person name="Chan C."/>
        </authorList>
    </citation>
    <scope>NUCLEOTIDE SEQUENCE [LARGE SCALE GENOMIC DNA]</scope>
</reference>
<evidence type="ECO:0008006" key="3">
    <source>
        <dbReference type="Google" id="ProtNLM"/>
    </source>
</evidence>
<accession>A0ABN9UPS2</accession>
<organism evidence="1 2">
    <name type="scientific">Prorocentrum cordatum</name>
    <dbReference type="NCBI Taxonomy" id="2364126"/>
    <lineage>
        <taxon>Eukaryota</taxon>
        <taxon>Sar</taxon>
        <taxon>Alveolata</taxon>
        <taxon>Dinophyceae</taxon>
        <taxon>Prorocentrales</taxon>
        <taxon>Prorocentraceae</taxon>
        <taxon>Prorocentrum</taxon>
    </lineage>
</organism>
<gene>
    <name evidence="1" type="ORF">PCOR1329_LOCUS50334</name>
</gene>
<proteinExistence type="predicted"/>
<keyword evidence="2" id="KW-1185">Reference proteome</keyword>